<organism evidence="1 2">
    <name type="scientific">Clostridium botulinum</name>
    <dbReference type="NCBI Taxonomy" id="1491"/>
    <lineage>
        <taxon>Bacteria</taxon>
        <taxon>Bacillati</taxon>
        <taxon>Bacillota</taxon>
        <taxon>Clostridia</taxon>
        <taxon>Eubacteriales</taxon>
        <taxon>Clostridiaceae</taxon>
        <taxon>Clostridium</taxon>
    </lineage>
</organism>
<dbReference type="SUPFAM" id="SSF141571">
    <property type="entry name" value="Pentapeptide repeat-like"/>
    <property type="match status" value="1"/>
</dbReference>
<proteinExistence type="predicted"/>
<reference evidence="1 2" key="1">
    <citation type="submission" date="2019-04" db="EMBL/GenBank/DDBJ databases">
        <title>Genome sequencing of Clostridium botulinum Groups I-IV and Clostridium butyricum.</title>
        <authorList>
            <person name="Brunt J."/>
            <person name="Van Vliet A.H.M."/>
            <person name="Stringer S.C."/>
            <person name="Carter A.T."/>
            <person name="Peck M.W."/>
        </authorList>
    </citation>
    <scope>NUCLEOTIDE SEQUENCE [LARGE SCALE GENOMIC DNA]</scope>
    <source>
        <strain evidence="1 2">BL81</strain>
    </source>
</reference>
<dbReference type="AlphaFoldDB" id="A0A6B4JQM6"/>
<protein>
    <submittedName>
        <fullName evidence="1">Pentapeptide repeat-containing protein</fullName>
    </submittedName>
</protein>
<dbReference type="RefSeq" id="WP_003370293.1">
    <property type="nucleotide sequence ID" value="NZ_JACBBA010000004.1"/>
</dbReference>
<dbReference type="InterPro" id="IPR001646">
    <property type="entry name" value="5peptide_repeat"/>
</dbReference>
<comment type="caution">
    <text evidence="1">The sequence shown here is derived from an EMBL/GenBank/DDBJ whole genome shotgun (WGS) entry which is preliminary data.</text>
</comment>
<evidence type="ECO:0000313" key="2">
    <source>
        <dbReference type="Proteomes" id="UP000486903"/>
    </source>
</evidence>
<gene>
    <name evidence="1" type="ORF">FDG31_11885</name>
</gene>
<accession>A0A6B4JQM6</accession>
<evidence type="ECO:0000313" key="1">
    <source>
        <dbReference type="EMBL" id="NFV26859.1"/>
    </source>
</evidence>
<dbReference type="Proteomes" id="UP000486903">
    <property type="component" value="Unassembled WGS sequence"/>
</dbReference>
<sequence length="396" mass="45973">MAYINFKEEKYVANKELRNRKKNNSKLFEEYMESKDLGKEYIADNKLSFKEFQEKHFGNIRIVDEDEFLVIENKEVLCSIFNNCSFNNIKFKECKFIGCTFNDCKFHSGGVIFENCIFIKEDSSKKPTLNNKENFSCCFNKCSIYAKFTGSTLSYGIFQECIIHNTLFELSDMNNIIIIDSELNKIVISDSNLVGIKVVNTYMIDFEFNDKLQSKLDEKSFFDKIPIIEKTREEFEGLYMIYEVIGNKCRENNLKNNFGEYYYICKKMQRKTLDVIPRIFSYIYDLTCGYGERPMYSIVSSLGIIIIFALLYMFTGFDYNGININYNLNNLVYNDIKLISSNFMKSFTYSIYVFSAVGSNEITPTIVSEVIGDVEIIIGIIMMGIGVGAVTRKLVR</sequence>
<name>A0A6B4JQM6_CLOBO</name>
<dbReference type="Pfam" id="PF13576">
    <property type="entry name" value="Pentapeptide_3"/>
    <property type="match status" value="1"/>
</dbReference>
<dbReference type="EMBL" id="SXFB01000008">
    <property type="protein sequence ID" value="NFV26859.1"/>
    <property type="molecule type" value="Genomic_DNA"/>
</dbReference>
<dbReference type="Gene3D" id="2.160.20.80">
    <property type="entry name" value="E3 ubiquitin-protein ligase SopA"/>
    <property type="match status" value="1"/>
</dbReference>